<gene>
    <name evidence="2" type="ORF">C8D90_106302</name>
</gene>
<keyword evidence="3" id="KW-1185">Reference proteome</keyword>
<dbReference type="PANTHER" id="PTHR40112:SF1">
    <property type="entry name" value="H2HPP ISOMERASE"/>
    <property type="match status" value="1"/>
</dbReference>
<dbReference type="InterPro" id="IPR013096">
    <property type="entry name" value="Cupin_2"/>
</dbReference>
<dbReference type="RefSeq" id="WP_115459200.1">
    <property type="nucleotide sequence ID" value="NZ_QRAP01000006.1"/>
</dbReference>
<dbReference type="InterPro" id="IPR052535">
    <property type="entry name" value="Bacilysin_H2HPP_isomerase"/>
</dbReference>
<protein>
    <recommendedName>
        <fullName evidence="1">Cupin type-2 domain-containing protein</fullName>
    </recommendedName>
</protein>
<proteinExistence type="predicted"/>
<organism evidence="2 3">
    <name type="scientific">Enterobacillus tribolii</name>
    <dbReference type="NCBI Taxonomy" id="1487935"/>
    <lineage>
        <taxon>Bacteria</taxon>
        <taxon>Pseudomonadati</taxon>
        <taxon>Pseudomonadota</taxon>
        <taxon>Gammaproteobacteria</taxon>
        <taxon>Enterobacterales</taxon>
        <taxon>Hafniaceae</taxon>
        <taxon>Enterobacillus</taxon>
    </lineage>
</organism>
<dbReference type="PANTHER" id="PTHR40112">
    <property type="entry name" value="H2HPP ISOMERASE"/>
    <property type="match status" value="1"/>
</dbReference>
<dbReference type="CDD" id="cd02238">
    <property type="entry name" value="cupin_KdgF"/>
    <property type="match status" value="1"/>
</dbReference>
<dbReference type="InterPro" id="IPR025499">
    <property type="entry name" value="KdgF"/>
</dbReference>
<dbReference type="Gene3D" id="2.60.120.10">
    <property type="entry name" value="Jelly Rolls"/>
    <property type="match status" value="1"/>
</dbReference>
<dbReference type="PIRSF" id="PIRSF029883">
    <property type="entry name" value="KdgF"/>
    <property type="match status" value="1"/>
</dbReference>
<reference evidence="2 3" key="1">
    <citation type="submission" date="2018-07" db="EMBL/GenBank/DDBJ databases">
        <title>Genomic Encyclopedia of Type Strains, Phase IV (KMG-IV): sequencing the most valuable type-strain genomes for metagenomic binning, comparative biology and taxonomic classification.</title>
        <authorList>
            <person name="Goeker M."/>
        </authorList>
    </citation>
    <scope>NUCLEOTIDE SEQUENCE [LARGE SCALE GENOMIC DNA]</scope>
    <source>
        <strain evidence="2 3">DSM 103736</strain>
    </source>
</reference>
<dbReference type="SUPFAM" id="SSF51182">
    <property type="entry name" value="RmlC-like cupins"/>
    <property type="match status" value="1"/>
</dbReference>
<accession>A0A370QNZ7</accession>
<dbReference type="Pfam" id="PF07883">
    <property type="entry name" value="Cupin_2"/>
    <property type="match status" value="1"/>
</dbReference>
<feature type="domain" description="Cupin type-2" evidence="1">
    <location>
        <begin position="35"/>
        <end position="90"/>
    </location>
</feature>
<evidence type="ECO:0000313" key="3">
    <source>
        <dbReference type="Proteomes" id="UP000254848"/>
    </source>
</evidence>
<dbReference type="OrthoDB" id="9811153at2"/>
<dbReference type="AlphaFoldDB" id="A0A370QNZ7"/>
<comment type="caution">
    <text evidence="2">The sequence shown here is derived from an EMBL/GenBank/DDBJ whole genome shotgun (WGS) entry which is preliminary data.</text>
</comment>
<dbReference type="Proteomes" id="UP000254848">
    <property type="component" value="Unassembled WGS sequence"/>
</dbReference>
<name>A0A370QNZ7_9GAMM</name>
<dbReference type="InterPro" id="IPR011051">
    <property type="entry name" value="RmlC_Cupin_sf"/>
</dbReference>
<evidence type="ECO:0000313" key="2">
    <source>
        <dbReference type="EMBL" id="RDK90093.1"/>
    </source>
</evidence>
<dbReference type="InterPro" id="IPR014710">
    <property type="entry name" value="RmlC-like_jellyroll"/>
</dbReference>
<dbReference type="EMBL" id="QRAP01000006">
    <property type="protein sequence ID" value="RDK90093.1"/>
    <property type="molecule type" value="Genomic_DNA"/>
</dbReference>
<sequence>MFTFEQDTRLEDLGNGVSRRILAHGGAMMGVKVFFETGAVGAMHSHPHEQLTYVLSGVFEFTIGGETHVVRAGDTLYKQPDIMHGCVCLEKGVLLDTFTPQRQDFLS</sequence>
<evidence type="ECO:0000259" key="1">
    <source>
        <dbReference type="Pfam" id="PF07883"/>
    </source>
</evidence>